<dbReference type="GO" id="GO:0055085">
    <property type="term" value="P:transmembrane transport"/>
    <property type="evidence" value="ECO:0007669"/>
    <property type="project" value="UniProtKB-ARBA"/>
</dbReference>
<sequence>MLAATGLRRSYPLPRGGEVVAVDDVSLTLARGRALGIVGESGSGKTTLARLLLAAERPDAGAVLLDGEPWSAPDERARRPRRRLVRLVPQDPLASADPRLAVEALLRDSASSAGRPARRDALVELLAQVRLGPEILGRRPRTLSGGQRQRVAIARALAAEPELLVCDEPVSALDVTVQAGILDLLRDLQTRRGLSLVLISHDLAVVRQVCDDVVVMREGRVVEQGPVETVWARPAHPFTRALLDAGR</sequence>
<dbReference type="InterPro" id="IPR003593">
    <property type="entry name" value="AAA+_ATPase"/>
</dbReference>
<dbReference type="OrthoDB" id="8481147at2"/>
<dbReference type="SMART" id="SM00382">
    <property type="entry name" value="AAA"/>
    <property type="match status" value="1"/>
</dbReference>
<accession>A0A2U1ZR00</accession>
<dbReference type="InterPro" id="IPR017871">
    <property type="entry name" value="ABC_transporter-like_CS"/>
</dbReference>
<comment type="similarity">
    <text evidence="1">Belongs to the ABC transporter superfamily.</text>
</comment>
<dbReference type="Gene3D" id="3.40.50.300">
    <property type="entry name" value="P-loop containing nucleotide triphosphate hydrolases"/>
    <property type="match status" value="1"/>
</dbReference>
<dbReference type="InterPro" id="IPR003439">
    <property type="entry name" value="ABC_transporter-like_ATP-bd"/>
</dbReference>
<name>A0A2U1ZR00_9MICO</name>
<evidence type="ECO:0000256" key="2">
    <source>
        <dbReference type="ARBA" id="ARBA00022448"/>
    </source>
</evidence>
<evidence type="ECO:0000256" key="3">
    <source>
        <dbReference type="ARBA" id="ARBA00022741"/>
    </source>
</evidence>
<dbReference type="InterPro" id="IPR027417">
    <property type="entry name" value="P-loop_NTPase"/>
</dbReference>
<comment type="caution">
    <text evidence="6">The sequence shown here is derived from an EMBL/GenBank/DDBJ whole genome shotgun (WGS) entry which is preliminary data.</text>
</comment>
<dbReference type="PANTHER" id="PTHR43776:SF7">
    <property type="entry name" value="D,D-DIPEPTIDE TRANSPORT ATP-BINDING PROTEIN DDPF-RELATED"/>
    <property type="match status" value="1"/>
</dbReference>
<protein>
    <recommendedName>
        <fullName evidence="5">ABC transporter domain-containing protein</fullName>
    </recommendedName>
</protein>
<dbReference type="SUPFAM" id="SSF52540">
    <property type="entry name" value="P-loop containing nucleoside triphosphate hydrolases"/>
    <property type="match status" value="1"/>
</dbReference>
<proteinExistence type="inferred from homology"/>
<evidence type="ECO:0000313" key="6">
    <source>
        <dbReference type="EMBL" id="PWD49373.1"/>
    </source>
</evidence>
<dbReference type="PROSITE" id="PS00211">
    <property type="entry name" value="ABC_TRANSPORTER_1"/>
    <property type="match status" value="1"/>
</dbReference>
<keyword evidence="4" id="KW-0067">ATP-binding</keyword>
<dbReference type="AlphaFoldDB" id="A0A2U1ZR00"/>
<dbReference type="GO" id="GO:0016887">
    <property type="term" value="F:ATP hydrolysis activity"/>
    <property type="evidence" value="ECO:0007669"/>
    <property type="project" value="InterPro"/>
</dbReference>
<evidence type="ECO:0000259" key="5">
    <source>
        <dbReference type="PROSITE" id="PS50893"/>
    </source>
</evidence>
<reference evidence="6 7" key="1">
    <citation type="submission" date="2018-03" db="EMBL/GenBank/DDBJ databases">
        <title>Genome assembly of novel Miniimonas species PCH200.</title>
        <authorList>
            <person name="Thakur V."/>
            <person name="Kumar V."/>
            <person name="Singh D."/>
        </authorList>
    </citation>
    <scope>NUCLEOTIDE SEQUENCE [LARGE SCALE GENOMIC DNA]</scope>
    <source>
        <strain evidence="6 7">PCH200</strain>
    </source>
</reference>
<evidence type="ECO:0000256" key="4">
    <source>
        <dbReference type="ARBA" id="ARBA00022840"/>
    </source>
</evidence>
<organism evidence="6 7">
    <name type="scientific">Serinibacter arcticus</name>
    <dbReference type="NCBI Taxonomy" id="1655435"/>
    <lineage>
        <taxon>Bacteria</taxon>
        <taxon>Bacillati</taxon>
        <taxon>Actinomycetota</taxon>
        <taxon>Actinomycetes</taxon>
        <taxon>Micrococcales</taxon>
        <taxon>Beutenbergiaceae</taxon>
        <taxon>Serinibacter</taxon>
    </lineage>
</organism>
<dbReference type="RefSeq" id="WP_109227756.1">
    <property type="nucleotide sequence ID" value="NZ_PYHR01000002.1"/>
</dbReference>
<gene>
    <name evidence="6" type="ORF">C8046_00165</name>
</gene>
<dbReference type="CDD" id="cd03257">
    <property type="entry name" value="ABC_NikE_OppD_transporters"/>
    <property type="match status" value="1"/>
</dbReference>
<evidence type="ECO:0000256" key="1">
    <source>
        <dbReference type="ARBA" id="ARBA00005417"/>
    </source>
</evidence>
<dbReference type="InterPro" id="IPR050319">
    <property type="entry name" value="ABC_transp_ATP-bind"/>
</dbReference>
<dbReference type="PANTHER" id="PTHR43776">
    <property type="entry name" value="TRANSPORT ATP-BINDING PROTEIN"/>
    <property type="match status" value="1"/>
</dbReference>
<dbReference type="Proteomes" id="UP000245166">
    <property type="component" value="Unassembled WGS sequence"/>
</dbReference>
<keyword evidence="2" id="KW-0813">Transport</keyword>
<keyword evidence="7" id="KW-1185">Reference proteome</keyword>
<dbReference type="Pfam" id="PF00005">
    <property type="entry name" value="ABC_tran"/>
    <property type="match status" value="1"/>
</dbReference>
<keyword evidence="3" id="KW-0547">Nucleotide-binding</keyword>
<dbReference type="EMBL" id="PYHR01000002">
    <property type="protein sequence ID" value="PWD49373.1"/>
    <property type="molecule type" value="Genomic_DNA"/>
</dbReference>
<evidence type="ECO:0000313" key="7">
    <source>
        <dbReference type="Proteomes" id="UP000245166"/>
    </source>
</evidence>
<feature type="domain" description="ABC transporter" evidence="5">
    <location>
        <begin position="2"/>
        <end position="243"/>
    </location>
</feature>
<dbReference type="GO" id="GO:0005524">
    <property type="term" value="F:ATP binding"/>
    <property type="evidence" value="ECO:0007669"/>
    <property type="project" value="UniProtKB-KW"/>
</dbReference>
<dbReference type="PROSITE" id="PS50893">
    <property type="entry name" value="ABC_TRANSPORTER_2"/>
    <property type="match status" value="1"/>
</dbReference>